<keyword evidence="10" id="KW-0325">Glycoprotein</keyword>
<evidence type="ECO:0000259" key="15">
    <source>
        <dbReference type="PROSITE" id="PS50927"/>
    </source>
</evidence>
<feature type="chain" id="PRO_5047166892" description="Receptor-like serine/threonine-protein kinase" evidence="13">
    <location>
        <begin position="26"/>
        <end position="796"/>
    </location>
</feature>
<dbReference type="EMBL" id="JARPOI010000001">
    <property type="protein sequence ID" value="KAJ9190154.1"/>
    <property type="molecule type" value="Genomic_DNA"/>
</dbReference>
<keyword evidence="18" id="KW-1185">Reference proteome</keyword>
<feature type="domain" description="Apple" evidence="16">
    <location>
        <begin position="309"/>
        <end position="388"/>
    </location>
</feature>
<keyword evidence="12" id="KW-1133">Transmembrane helix</keyword>
<dbReference type="Pfam" id="PF01453">
    <property type="entry name" value="B_lectin"/>
    <property type="match status" value="1"/>
</dbReference>
<feature type="transmembrane region" description="Helical" evidence="12">
    <location>
        <begin position="394"/>
        <end position="416"/>
    </location>
</feature>
<evidence type="ECO:0000313" key="18">
    <source>
        <dbReference type="Proteomes" id="UP001174677"/>
    </source>
</evidence>
<comment type="similarity">
    <text evidence="11">Belongs to the protein kinase superfamily. Ser/Thr protein kinase family.</text>
</comment>
<evidence type="ECO:0000256" key="3">
    <source>
        <dbReference type="ARBA" id="ARBA00022527"/>
    </source>
</evidence>
<comment type="caution">
    <text evidence="17">The sequence shown here is derived from an EMBL/GenBank/DDBJ whole genome shotgun (WGS) entry which is preliminary data.</text>
</comment>
<dbReference type="InterPro" id="IPR001245">
    <property type="entry name" value="Ser-Thr/Tyr_kinase_cat_dom"/>
</dbReference>
<dbReference type="PROSITE" id="PS50948">
    <property type="entry name" value="PAN"/>
    <property type="match status" value="1"/>
</dbReference>
<evidence type="ECO:0000256" key="6">
    <source>
        <dbReference type="ARBA" id="ARBA00022741"/>
    </source>
</evidence>
<evidence type="ECO:0000259" key="16">
    <source>
        <dbReference type="PROSITE" id="PS50948"/>
    </source>
</evidence>
<dbReference type="InterPro" id="IPR008271">
    <property type="entry name" value="Ser/Thr_kinase_AS"/>
</dbReference>
<feature type="signal peptide" evidence="13">
    <location>
        <begin position="1"/>
        <end position="25"/>
    </location>
</feature>
<dbReference type="CDD" id="cd14066">
    <property type="entry name" value="STKc_IRAK"/>
    <property type="match status" value="1"/>
</dbReference>
<dbReference type="InterPro" id="IPR000719">
    <property type="entry name" value="Prot_kinase_dom"/>
</dbReference>
<keyword evidence="2" id="KW-1003">Cell membrane</keyword>
<evidence type="ECO:0000256" key="10">
    <source>
        <dbReference type="ARBA" id="ARBA00023180"/>
    </source>
</evidence>
<dbReference type="Proteomes" id="UP001174677">
    <property type="component" value="Chromosome 1"/>
</dbReference>
<dbReference type="Gene3D" id="3.30.200.20">
    <property type="entry name" value="Phosphorylase Kinase, domain 1"/>
    <property type="match status" value="1"/>
</dbReference>
<dbReference type="CDD" id="cd01098">
    <property type="entry name" value="PAN_AP_plant"/>
    <property type="match status" value="1"/>
</dbReference>
<sequence>MDTKQRSKILLSSLCYFLLIGLSHSFADTLLQGQQLKDYDHLVSADGTFKLGFFSPGTSRSRYLGIWYNMVDENEVFIAKKKVVWVANRDNPISDSGDILKIDESGKLTILYNEGSSSFPLSSVEAASNVSATLLDSGNFVLKEFNLDGSTKQILWQSFDYPTDTLLPGMKLGFDERKMQVWSLTSWINDNIPAQGSFSLTIGMGRDNSSTQIVIWCKGSIYWTSGMWQNGRFELVSQLSNEGNPNFRFISNDGANYFTYSLSESENHSLSRYMIDSSGSVLEIRGMAPFGACSYKPDPGCVAQKMPECRSQNVSFEARKGFMSAEGQKFDQSYNLSLFDCQAECLNNCSCAAYAYTSVNQTVCELWGQEITFTKKHDETRVIYVLKGKKAKRWIWSAITFSVLVAILVACSVYYFMQRNRTAAENDAEQEILLRELEAAATDYSGTRTLNKVRRDWKKSHELHFFSFESIVSATDNFAAANELGKGGFGPVYKGELHGQQVAVKRLSRNSGQGLEEFKNELLLIAKLQHTNLVRLVGCCIQREEKILVYEFMPNKSLDSFLFDPTKKNLLDWKKRLHIIEGIAQGLLYLHKYSRLRIIHRDLKASNILLDAEMNPKISDFGMARIFGRNESEAETRRVVGTHGYMAPEYALKGIVSIKIDVFSFGVLLLEIVSSKKNNSNYGSEYPLNLIGLAWELWIEHRGLELMDPTLDESCPHDEVLRCIHIGLLCVQDQATNRPTMSDIVSMLTNETLDLPAPKQPAFFLHRFEEEPEVPPPNNRHFFSNNNASITVVEAR</sequence>
<evidence type="ECO:0000313" key="17">
    <source>
        <dbReference type="EMBL" id="KAJ9190154.1"/>
    </source>
</evidence>
<name>A0ABQ9NCZ7_HEVBR</name>
<protein>
    <recommendedName>
        <fullName evidence="11">Receptor-like serine/threonine-protein kinase</fullName>
        <ecNumber evidence="11">2.7.11.1</ecNumber>
    </recommendedName>
</protein>
<evidence type="ECO:0000256" key="1">
    <source>
        <dbReference type="ARBA" id="ARBA00004251"/>
    </source>
</evidence>
<evidence type="ECO:0000256" key="2">
    <source>
        <dbReference type="ARBA" id="ARBA00022475"/>
    </source>
</evidence>
<dbReference type="SMART" id="SM00108">
    <property type="entry name" value="B_lectin"/>
    <property type="match status" value="1"/>
</dbReference>
<dbReference type="SUPFAM" id="SSF56112">
    <property type="entry name" value="Protein kinase-like (PK-like)"/>
    <property type="match status" value="1"/>
</dbReference>
<dbReference type="SMART" id="SM00473">
    <property type="entry name" value="PAN_AP"/>
    <property type="match status" value="1"/>
</dbReference>
<dbReference type="SUPFAM" id="SSF51110">
    <property type="entry name" value="alpha-D-mannose-specific plant lectins"/>
    <property type="match status" value="1"/>
</dbReference>
<dbReference type="InterPro" id="IPR024171">
    <property type="entry name" value="SRK-like_kinase"/>
</dbReference>
<dbReference type="InterPro" id="IPR011009">
    <property type="entry name" value="Kinase-like_dom_sf"/>
</dbReference>
<keyword evidence="4 11" id="KW-0808">Transferase</keyword>
<evidence type="ECO:0000256" key="11">
    <source>
        <dbReference type="PIRNR" id="PIRNR000641"/>
    </source>
</evidence>
<keyword evidence="8 11" id="KW-0067">ATP-binding</keyword>
<evidence type="ECO:0000256" key="8">
    <source>
        <dbReference type="ARBA" id="ARBA00022840"/>
    </source>
</evidence>
<comment type="subcellular location">
    <subcellularLocation>
        <location evidence="1">Cell membrane</location>
        <topology evidence="1">Single-pass type I membrane protein</topology>
    </subcellularLocation>
</comment>
<dbReference type="Gene3D" id="2.90.10.10">
    <property type="entry name" value="Bulb-type lectin domain"/>
    <property type="match status" value="1"/>
</dbReference>
<dbReference type="EC" id="2.7.11.1" evidence="11"/>
<dbReference type="SMART" id="SM00220">
    <property type="entry name" value="S_TKc"/>
    <property type="match status" value="1"/>
</dbReference>
<evidence type="ECO:0000259" key="14">
    <source>
        <dbReference type="PROSITE" id="PS50011"/>
    </source>
</evidence>
<dbReference type="PANTHER" id="PTHR27002:SF1107">
    <property type="entry name" value="RECEPTOR-LIKE SERINE_THREONINE-PROTEIN KINASE"/>
    <property type="match status" value="1"/>
</dbReference>
<dbReference type="PROSITE" id="PS50011">
    <property type="entry name" value="PROTEIN_KINASE_DOM"/>
    <property type="match status" value="1"/>
</dbReference>
<dbReference type="CDD" id="cd00028">
    <property type="entry name" value="B_lectin"/>
    <property type="match status" value="1"/>
</dbReference>
<evidence type="ECO:0000256" key="7">
    <source>
        <dbReference type="ARBA" id="ARBA00022777"/>
    </source>
</evidence>
<organism evidence="17 18">
    <name type="scientific">Hevea brasiliensis</name>
    <name type="common">Para rubber tree</name>
    <name type="synonym">Siphonia brasiliensis</name>
    <dbReference type="NCBI Taxonomy" id="3981"/>
    <lineage>
        <taxon>Eukaryota</taxon>
        <taxon>Viridiplantae</taxon>
        <taxon>Streptophyta</taxon>
        <taxon>Embryophyta</taxon>
        <taxon>Tracheophyta</taxon>
        <taxon>Spermatophyta</taxon>
        <taxon>Magnoliopsida</taxon>
        <taxon>eudicotyledons</taxon>
        <taxon>Gunneridae</taxon>
        <taxon>Pentapetalae</taxon>
        <taxon>rosids</taxon>
        <taxon>fabids</taxon>
        <taxon>Malpighiales</taxon>
        <taxon>Euphorbiaceae</taxon>
        <taxon>Crotonoideae</taxon>
        <taxon>Micrandreae</taxon>
        <taxon>Hevea</taxon>
    </lineage>
</organism>
<dbReference type="Pfam" id="PF07714">
    <property type="entry name" value="PK_Tyr_Ser-Thr"/>
    <property type="match status" value="1"/>
</dbReference>
<keyword evidence="6 11" id="KW-0547">Nucleotide-binding</keyword>
<dbReference type="InterPro" id="IPR003609">
    <property type="entry name" value="Pan_app"/>
</dbReference>
<dbReference type="PANTHER" id="PTHR27002">
    <property type="entry name" value="RECEPTOR-LIKE SERINE/THREONINE-PROTEIN KINASE SD1-8"/>
    <property type="match status" value="1"/>
</dbReference>
<reference evidence="17" key="1">
    <citation type="journal article" date="2023" name="Plant Biotechnol. J.">
        <title>Chromosome-level wild Hevea brasiliensis genome provides new tools for genomic-assisted breeding and valuable loci to elevate rubber yield.</title>
        <authorList>
            <person name="Cheng H."/>
            <person name="Song X."/>
            <person name="Hu Y."/>
            <person name="Wu T."/>
            <person name="Yang Q."/>
            <person name="An Z."/>
            <person name="Feng S."/>
            <person name="Deng Z."/>
            <person name="Wu W."/>
            <person name="Zeng X."/>
            <person name="Tu M."/>
            <person name="Wang X."/>
            <person name="Huang H."/>
        </authorList>
    </citation>
    <scope>NUCLEOTIDE SEQUENCE</scope>
    <source>
        <strain evidence="17">MT/VB/25A 57/8</strain>
    </source>
</reference>
<keyword evidence="7 11" id="KW-0418">Kinase</keyword>
<evidence type="ECO:0000256" key="9">
    <source>
        <dbReference type="ARBA" id="ARBA00023157"/>
    </source>
</evidence>
<dbReference type="PROSITE" id="PS50927">
    <property type="entry name" value="BULB_LECTIN"/>
    <property type="match status" value="1"/>
</dbReference>
<feature type="domain" description="Bulb-type lectin" evidence="15">
    <location>
        <begin position="27"/>
        <end position="155"/>
    </location>
</feature>
<keyword evidence="12" id="KW-0812">Transmembrane</keyword>
<evidence type="ECO:0000256" key="12">
    <source>
        <dbReference type="SAM" id="Phobius"/>
    </source>
</evidence>
<keyword evidence="3 11" id="KW-0723">Serine/threonine-protein kinase</keyword>
<dbReference type="InterPro" id="IPR036426">
    <property type="entry name" value="Bulb-type_lectin_dom_sf"/>
</dbReference>
<dbReference type="PIRSF" id="PIRSF000641">
    <property type="entry name" value="SRK"/>
    <property type="match status" value="1"/>
</dbReference>
<accession>A0ABQ9NCZ7</accession>
<keyword evidence="12" id="KW-0472">Membrane</keyword>
<gene>
    <name evidence="17" type="ORF">P3X46_001382</name>
</gene>
<dbReference type="Pfam" id="PF08276">
    <property type="entry name" value="PAN_2"/>
    <property type="match status" value="1"/>
</dbReference>
<keyword evidence="9" id="KW-1015">Disulfide bond</keyword>
<dbReference type="InterPro" id="IPR001480">
    <property type="entry name" value="Bulb-type_lectin_dom"/>
</dbReference>
<keyword evidence="5 13" id="KW-0732">Signal</keyword>
<evidence type="ECO:0000256" key="5">
    <source>
        <dbReference type="ARBA" id="ARBA00022729"/>
    </source>
</evidence>
<proteinExistence type="inferred from homology"/>
<evidence type="ECO:0000256" key="13">
    <source>
        <dbReference type="SAM" id="SignalP"/>
    </source>
</evidence>
<dbReference type="InterPro" id="IPR021820">
    <property type="entry name" value="S-locus_recpt_kinase_C"/>
</dbReference>
<evidence type="ECO:0000256" key="4">
    <source>
        <dbReference type="ARBA" id="ARBA00022679"/>
    </source>
</evidence>
<dbReference type="Gene3D" id="1.10.510.10">
    <property type="entry name" value="Transferase(Phosphotransferase) domain 1"/>
    <property type="match status" value="1"/>
</dbReference>
<comment type="catalytic activity">
    <reaction evidence="11">
        <text>L-threonyl-[protein] + ATP = O-phospho-L-threonyl-[protein] + ADP + H(+)</text>
        <dbReference type="Rhea" id="RHEA:46608"/>
        <dbReference type="Rhea" id="RHEA-COMP:11060"/>
        <dbReference type="Rhea" id="RHEA-COMP:11605"/>
        <dbReference type="ChEBI" id="CHEBI:15378"/>
        <dbReference type="ChEBI" id="CHEBI:30013"/>
        <dbReference type="ChEBI" id="CHEBI:30616"/>
        <dbReference type="ChEBI" id="CHEBI:61977"/>
        <dbReference type="ChEBI" id="CHEBI:456216"/>
        <dbReference type="EC" id="2.7.11.1"/>
    </reaction>
</comment>
<feature type="domain" description="Protein kinase" evidence="14">
    <location>
        <begin position="478"/>
        <end position="753"/>
    </location>
</feature>
<dbReference type="Pfam" id="PF11883">
    <property type="entry name" value="DUF3403"/>
    <property type="match status" value="1"/>
</dbReference>
<dbReference type="PROSITE" id="PS00108">
    <property type="entry name" value="PROTEIN_KINASE_ST"/>
    <property type="match status" value="1"/>
</dbReference>
<comment type="catalytic activity">
    <reaction evidence="11">
        <text>L-seryl-[protein] + ATP = O-phospho-L-seryl-[protein] + ADP + H(+)</text>
        <dbReference type="Rhea" id="RHEA:17989"/>
        <dbReference type="Rhea" id="RHEA-COMP:9863"/>
        <dbReference type="Rhea" id="RHEA-COMP:11604"/>
        <dbReference type="ChEBI" id="CHEBI:15378"/>
        <dbReference type="ChEBI" id="CHEBI:29999"/>
        <dbReference type="ChEBI" id="CHEBI:30616"/>
        <dbReference type="ChEBI" id="CHEBI:83421"/>
        <dbReference type="ChEBI" id="CHEBI:456216"/>
        <dbReference type="EC" id="2.7.11.1"/>
    </reaction>
</comment>